<dbReference type="Proteomes" id="UP000228531">
    <property type="component" value="Unassembled WGS sequence"/>
</dbReference>
<dbReference type="RefSeq" id="WP_100367779.1">
    <property type="nucleotide sequence ID" value="NZ_PGTY01000001.1"/>
</dbReference>
<gene>
    <name evidence="1" type="ORF">BC777_1896</name>
</gene>
<keyword evidence="2" id="KW-1185">Reference proteome</keyword>
<evidence type="ECO:0000313" key="1">
    <source>
        <dbReference type="EMBL" id="PJI93029.1"/>
    </source>
</evidence>
<protein>
    <submittedName>
        <fullName evidence="1">Uncharacterized protein</fullName>
    </submittedName>
</protein>
<name>A0A2M8WQ14_9RHOB</name>
<reference evidence="1 2" key="1">
    <citation type="submission" date="2017-11" db="EMBL/GenBank/DDBJ databases">
        <title>Genomic Encyclopedia of Archaeal and Bacterial Type Strains, Phase II (KMG-II): From Individual Species to Whole Genera.</title>
        <authorList>
            <person name="Goeker M."/>
        </authorList>
    </citation>
    <scope>NUCLEOTIDE SEQUENCE [LARGE SCALE GENOMIC DNA]</scope>
    <source>
        <strain evidence="1 2">DSM 29128</strain>
    </source>
</reference>
<evidence type="ECO:0000313" key="2">
    <source>
        <dbReference type="Proteomes" id="UP000228531"/>
    </source>
</evidence>
<sequence>MELRRPKAMLLGLALIGIVMTACHTIKPLRSLAPETFGLTCVTDTLCVEDPDTAPQAQRLATEAMRFVEVKIGSIQQTPKFQFCSTIRCFNRFGHSEFRAQYVWGANTIVVNAAGWEDYIIRHEVIHHLQAEHFGLIKASSLPRWFIEGMAYTLSEDPRNPLPRDDIEQYRQQFVHWLEAGNDWRLGPEQHAP</sequence>
<dbReference type="OrthoDB" id="7866626at2"/>
<dbReference type="EMBL" id="PGTY01000001">
    <property type="protein sequence ID" value="PJI93029.1"/>
    <property type="molecule type" value="Genomic_DNA"/>
</dbReference>
<accession>A0A2M8WQ14</accession>
<proteinExistence type="predicted"/>
<dbReference type="PROSITE" id="PS51257">
    <property type="entry name" value="PROKAR_LIPOPROTEIN"/>
    <property type="match status" value="1"/>
</dbReference>
<dbReference type="AlphaFoldDB" id="A0A2M8WQ14"/>
<comment type="caution">
    <text evidence="1">The sequence shown here is derived from an EMBL/GenBank/DDBJ whole genome shotgun (WGS) entry which is preliminary data.</text>
</comment>
<organism evidence="1 2">
    <name type="scientific">Yoonia maricola</name>
    <dbReference type="NCBI Taxonomy" id="420999"/>
    <lineage>
        <taxon>Bacteria</taxon>
        <taxon>Pseudomonadati</taxon>
        <taxon>Pseudomonadota</taxon>
        <taxon>Alphaproteobacteria</taxon>
        <taxon>Rhodobacterales</taxon>
        <taxon>Paracoccaceae</taxon>
        <taxon>Yoonia</taxon>
    </lineage>
</organism>